<keyword evidence="2" id="KW-1185">Reference proteome</keyword>
<protein>
    <submittedName>
        <fullName evidence="1">Uncharacterized protein</fullName>
    </submittedName>
</protein>
<dbReference type="EMBL" id="LUSW01000002">
    <property type="protein sequence ID" value="RAT37937.1"/>
    <property type="molecule type" value="Genomic_DNA"/>
</dbReference>
<gene>
    <name evidence="1" type="ORF">AU492_01580</name>
</gene>
<reference evidence="1 2" key="1">
    <citation type="submission" date="2016-02" db="EMBL/GenBank/DDBJ databases">
        <title>Species-wide whole genome sequencing reveals diversity, host range in Lonsdalea quercina.</title>
        <authorList>
            <person name="Li Y."/>
        </authorList>
    </citation>
    <scope>NUCLEOTIDE SEQUENCE [LARGE SCALE GENOMIC DNA]</scope>
    <source>
        <strain evidence="1 2">CFCC 12721</strain>
    </source>
</reference>
<comment type="caution">
    <text evidence="1">The sequence shown here is derived from an EMBL/GenBank/DDBJ whole genome shotgun (WGS) entry which is preliminary data.</text>
</comment>
<evidence type="ECO:0000313" key="1">
    <source>
        <dbReference type="EMBL" id="RAT37937.1"/>
    </source>
</evidence>
<organism evidence="1 2">
    <name type="scientific">Lonsdalea populi</name>
    <dbReference type="NCBI Taxonomy" id="1172565"/>
    <lineage>
        <taxon>Bacteria</taxon>
        <taxon>Pseudomonadati</taxon>
        <taxon>Pseudomonadota</taxon>
        <taxon>Gammaproteobacteria</taxon>
        <taxon>Enterobacterales</taxon>
        <taxon>Pectobacteriaceae</taxon>
        <taxon>Lonsdalea</taxon>
    </lineage>
</organism>
<accession>A0ABX9ETX8</accession>
<proteinExistence type="predicted"/>
<sequence>MFFTSFNGFFFYMCKTTVGESITFFTICSIISLILYFSSEIQEFSIAGNIVKLREVRKEADKVLAELQVSRLAMFKFLLESSKKFGGGFASISPKDERIDDFFLYENIEQAGLVEELAEKIAGCAELLMRAQVVNCSSSYAKVDCNKYYTPDELTNEALRSENIRQGNSRTEEEDRLLVLEVVSYYRTLYNIFLKAKKYTI</sequence>
<evidence type="ECO:0000313" key="2">
    <source>
        <dbReference type="Proteomes" id="UP000250186"/>
    </source>
</evidence>
<dbReference type="Proteomes" id="UP000250186">
    <property type="component" value="Unassembled WGS sequence"/>
</dbReference>
<name>A0ABX9ETX8_9GAMM</name>